<feature type="transmembrane region" description="Helical" evidence="1">
    <location>
        <begin position="356"/>
        <end position="375"/>
    </location>
</feature>
<name>A0A3D9L644_MARFU</name>
<reference evidence="2 3" key="1">
    <citation type="submission" date="2018-07" db="EMBL/GenBank/DDBJ databases">
        <title>Genomic Encyclopedia of Type Strains, Phase IV (KMG-IV): sequencing the most valuable type-strain genomes for metagenomic binning, comparative biology and taxonomic classification.</title>
        <authorList>
            <person name="Goeker M."/>
        </authorList>
    </citation>
    <scope>NUCLEOTIDE SEQUENCE [LARGE SCALE GENOMIC DNA]</scope>
    <source>
        <strain evidence="2 3">DSM 4134</strain>
    </source>
</reference>
<feature type="transmembrane region" description="Helical" evidence="1">
    <location>
        <begin position="145"/>
        <end position="169"/>
    </location>
</feature>
<dbReference type="PANTHER" id="PTHR34219:SF4">
    <property type="entry name" value="PEPSY DOMAIN-CONTAINING PROTEIN"/>
    <property type="match status" value="1"/>
</dbReference>
<comment type="caution">
    <text evidence="2">The sequence shown here is derived from an EMBL/GenBank/DDBJ whole genome shotgun (WGS) entry which is preliminary data.</text>
</comment>
<keyword evidence="1" id="KW-1133">Transmembrane helix</keyword>
<protein>
    <submittedName>
        <fullName evidence="2">Putative iron-regulated membrane protein</fullName>
    </submittedName>
</protein>
<dbReference type="Pfam" id="PF03929">
    <property type="entry name" value="PepSY_TM"/>
    <property type="match status" value="1"/>
</dbReference>
<dbReference type="EMBL" id="QREG01000005">
    <property type="protein sequence ID" value="REE00448.1"/>
    <property type="molecule type" value="Genomic_DNA"/>
</dbReference>
<keyword evidence="3" id="KW-1185">Reference proteome</keyword>
<feature type="transmembrane region" description="Helical" evidence="1">
    <location>
        <begin position="458"/>
        <end position="482"/>
    </location>
</feature>
<keyword evidence="1" id="KW-0472">Membrane</keyword>
<keyword evidence="1" id="KW-0812">Transmembrane</keyword>
<feature type="transmembrane region" description="Helical" evidence="1">
    <location>
        <begin position="205"/>
        <end position="226"/>
    </location>
</feature>
<feature type="transmembrane region" description="Helical" evidence="1">
    <location>
        <begin position="15"/>
        <end position="36"/>
    </location>
</feature>
<evidence type="ECO:0000313" key="3">
    <source>
        <dbReference type="Proteomes" id="UP000256779"/>
    </source>
</evidence>
<accession>A0A3D9L644</accession>
<feature type="transmembrane region" description="Helical" evidence="1">
    <location>
        <begin position="395"/>
        <end position="416"/>
    </location>
</feature>
<feature type="transmembrane region" description="Helical" evidence="1">
    <location>
        <begin position="494"/>
        <end position="514"/>
    </location>
</feature>
<dbReference type="PANTHER" id="PTHR34219">
    <property type="entry name" value="IRON-REGULATED INNER MEMBRANE PROTEIN-RELATED"/>
    <property type="match status" value="1"/>
</dbReference>
<gene>
    <name evidence="2" type="ORF">C7460_10569</name>
</gene>
<organism evidence="2 3">
    <name type="scientific">Marinoscillum furvescens DSM 4134</name>
    <dbReference type="NCBI Taxonomy" id="1122208"/>
    <lineage>
        <taxon>Bacteria</taxon>
        <taxon>Pseudomonadati</taxon>
        <taxon>Bacteroidota</taxon>
        <taxon>Cytophagia</taxon>
        <taxon>Cytophagales</taxon>
        <taxon>Reichenbachiellaceae</taxon>
        <taxon>Marinoscillum</taxon>
    </lineage>
</organism>
<dbReference type="RefSeq" id="WP_115867451.1">
    <property type="nucleotide sequence ID" value="NZ_QREG01000005.1"/>
</dbReference>
<evidence type="ECO:0000256" key="1">
    <source>
        <dbReference type="SAM" id="Phobius"/>
    </source>
</evidence>
<evidence type="ECO:0000313" key="2">
    <source>
        <dbReference type="EMBL" id="REE00448.1"/>
    </source>
</evidence>
<dbReference type="AlphaFoldDB" id="A0A3D9L644"/>
<feature type="transmembrane region" description="Helical" evidence="1">
    <location>
        <begin position="428"/>
        <end position="446"/>
    </location>
</feature>
<dbReference type="InterPro" id="IPR005625">
    <property type="entry name" value="PepSY-ass_TM"/>
</dbReference>
<proteinExistence type="predicted"/>
<dbReference type="OrthoDB" id="6307929at2"/>
<sequence>MSKRIYNVLFHTHTVSGLVISVALYVIFFAGSISFFRDDIINWERDQPIIHHTLMAVDFDALMDTLEARHELYGRTVTLSQIHQERRVTVDISPSADTSVSPGARRRAFFYHDPVTQKSYSYFEDFTLGEFIYRLHFFAQIPYPYGYLLSGFVALFFLFAIVTGVIIHWKKIVTNFFVFRPGKKLKTIWTDAHTALGVLGLPFQFVYAMTGAALIIGGTVMLGMAGEYFFEGQSDKAAEALEVSVDPKPFEYNPTPYDFSYNELMNELVGRWEHVLVDQVQIQNYGDASMQLIVNVAPEVKHKMLGFGQIVYDFHLQKMRVLHEPFHKPPFVSAFQSLMIQLHYGNFGGYALKVLYFLFGIITCFVILSGVLIWVEARDKKSNDDWKRKANHRVANIFVAISLSMYPVTAFSFLVVKLLGSPGNPEHYLLIYKAFMIPWLLLSVVFSIKGNRFFTTRYCLLSGGLMGLLVPVVNGCITQNWIWNTFHAQQIQLFVVDAFWLITSIIVLMVVFGLRSADVPTNKKSGGTS</sequence>
<dbReference type="Proteomes" id="UP000256779">
    <property type="component" value="Unassembled WGS sequence"/>
</dbReference>